<evidence type="ECO:0000259" key="3">
    <source>
        <dbReference type="Pfam" id="PF00501"/>
    </source>
</evidence>
<evidence type="ECO:0000256" key="2">
    <source>
        <dbReference type="ARBA" id="ARBA00022598"/>
    </source>
</evidence>
<gene>
    <name evidence="5" type="primary">fadD12</name>
    <name evidence="5" type="ORF">GCM10009844_16070</name>
</gene>
<feature type="domain" description="AMP-binding enzyme C-terminal" evidence="4">
    <location>
        <begin position="451"/>
        <end position="526"/>
    </location>
</feature>
<organism evidence="5 6">
    <name type="scientific">Nocardioides koreensis</name>
    <dbReference type="NCBI Taxonomy" id="433651"/>
    <lineage>
        <taxon>Bacteria</taxon>
        <taxon>Bacillati</taxon>
        <taxon>Actinomycetota</taxon>
        <taxon>Actinomycetes</taxon>
        <taxon>Propionibacteriales</taxon>
        <taxon>Nocardioidaceae</taxon>
        <taxon>Nocardioides</taxon>
    </lineage>
</organism>
<dbReference type="InterPro" id="IPR000873">
    <property type="entry name" value="AMP-dep_synth/lig_dom"/>
</dbReference>
<evidence type="ECO:0000256" key="1">
    <source>
        <dbReference type="ARBA" id="ARBA00006432"/>
    </source>
</evidence>
<dbReference type="PROSITE" id="PS00455">
    <property type="entry name" value="AMP_BINDING"/>
    <property type="match status" value="1"/>
</dbReference>
<dbReference type="InterPro" id="IPR042099">
    <property type="entry name" value="ANL_N_sf"/>
</dbReference>
<dbReference type="InterPro" id="IPR045851">
    <property type="entry name" value="AMP-bd_C_sf"/>
</dbReference>
<dbReference type="InterPro" id="IPR025110">
    <property type="entry name" value="AMP-bd_C"/>
</dbReference>
<protein>
    <submittedName>
        <fullName evidence="5">Acyl-CoA ligase FadD12</fullName>
    </submittedName>
</protein>
<dbReference type="CDD" id="cd04433">
    <property type="entry name" value="AFD_class_I"/>
    <property type="match status" value="1"/>
</dbReference>
<keyword evidence="6" id="KW-1185">Reference proteome</keyword>
<sequence>MLRQVLGRAAAAGTSLKVLTEAGIIRPYSPVVLAGMARVLRQWGTGPAGGFAALAIRSPHQIGLIDELGSLTYGELHRRSNSLARALADLGVSEGDGVAVMCRNHRGFVDASVAVAKLGADILYLNTAFAGPQLVDVLAREKPTAVIHDQEFTDLLAEAEMKHRVVAWTDDEVEGDSLESLIAGCSDDELEPPARHARVVILTSGTTGTPKGAPRNEAGIEAAVSLLSRMPLRHGWRTHIAAPLFHTWGFAHLAMAMLLGSTVVLRRRFDPEECLKVTEAERCDSLAVIPVMLQRIMALPEDTLDRYDLSRVKVVAASGSALPGDLALDWMDHFGDNLYNIYGSTEVAYASIATPVDLREAPSSAGRPPWATVVKILDPDGAEVPPGEPGRIFVGNGLLFDGYTGGGHKEIVDGLMSSGDVGRIGDDGRLYVEGRDDEMIVSGGENVFPKEVEDCLARHEAVAEVAAIGVDDDDYGKRLKAFVSLRDGASASEDDLRAWVKKNLARYKVPREIVFLDELPRNATGKVLKKDLVDHD</sequence>
<reference evidence="5 6" key="1">
    <citation type="journal article" date="2019" name="Int. J. Syst. Evol. Microbiol.">
        <title>The Global Catalogue of Microorganisms (GCM) 10K type strain sequencing project: providing services to taxonomists for standard genome sequencing and annotation.</title>
        <authorList>
            <consortium name="The Broad Institute Genomics Platform"/>
            <consortium name="The Broad Institute Genome Sequencing Center for Infectious Disease"/>
            <person name="Wu L."/>
            <person name="Ma J."/>
        </authorList>
    </citation>
    <scope>NUCLEOTIDE SEQUENCE [LARGE SCALE GENOMIC DNA]</scope>
    <source>
        <strain evidence="5 6">JCM 16022</strain>
    </source>
</reference>
<proteinExistence type="inferred from homology"/>
<dbReference type="GO" id="GO:0016874">
    <property type="term" value="F:ligase activity"/>
    <property type="evidence" value="ECO:0007669"/>
    <property type="project" value="UniProtKB-KW"/>
</dbReference>
<dbReference type="InterPro" id="IPR020845">
    <property type="entry name" value="AMP-binding_CS"/>
</dbReference>
<accession>A0ABN2ZKE1</accession>
<evidence type="ECO:0000313" key="6">
    <source>
        <dbReference type="Proteomes" id="UP001501771"/>
    </source>
</evidence>
<dbReference type="RefSeq" id="WP_344149903.1">
    <property type="nucleotide sequence ID" value="NZ_BAAAQR010000004.1"/>
</dbReference>
<name>A0ABN2ZKE1_9ACTN</name>
<dbReference type="SUPFAM" id="SSF56801">
    <property type="entry name" value="Acetyl-CoA synthetase-like"/>
    <property type="match status" value="1"/>
</dbReference>
<dbReference type="EMBL" id="BAAAQR010000004">
    <property type="protein sequence ID" value="GAA2143563.1"/>
    <property type="molecule type" value="Genomic_DNA"/>
</dbReference>
<evidence type="ECO:0000313" key="5">
    <source>
        <dbReference type="EMBL" id="GAA2143563.1"/>
    </source>
</evidence>
<keyword evidence="2 5" id="KW-0436">Ligase</keyword>
<dbReference type="Gene3D" id="3.30.300.30">
    <property type="match status" value="1"/>
</dbReference>
<dbReference type="Pfam" id="PF13193">
    <property type="entry name" value="AMP-binding_C"/>
    <property type="match status" value="1"/>
</dbReference>
<dbReference type="Pfam" id="PF00501">
    <property type="entry name" value="AMP-binding"/>
    <property type="match status" value="1"/>
</dbReference>
<feature type="domain" description="AMP-dependent synthetase/ligase" evidence="3">
    <location>
        <begin position="57"/>
        <end position="403"/>
    </location>
</feature>
<comment type="caution">
    <text evidence="5">The sequence shown here is derived from an EMBL/GenBank/DDBJ whole genome shotgun (WGS) entry which is preliminary data.</text>
</comment>
<dbReference type="PANTHER" id="PTHR43201">
    <property type="entry name" value="ACYL-COA SYNTHETASE"/>
    <property type="match status" value="1"/>
</dbReference>
<comment type="similarity">
    <text evidence="1">Belongs to the ATP-dependent AMP-binding enzyme family.</text>
</comment>
<dbReference type="Gene3D" id="3.40.50.12780">
    <property type="entry name" value="N-terminal domain of ligase-like"/>
    <property type="match status" value="1"/>
</dbReference>
<dbReference type="PANTHER" id="PTHR43201:SF5">
    <property type="entry name" value="MEDIUM-CHAIN ACYL-COA LIGASE ACSF2, MITOCHONDRIAL"/>
    <property type="match status" value="1"/>
</dbReference>
<dbReference type="Proteomes" id="UP001501771">
    <property type="component" value="Unassembled WGS sequence"/>
</dbReference>
<evidence type="ECO:0000259" key="4">
    <source>
        <dbReference type="Pfam" id="PF13193"/>
    </source>
</evidence>